<sequence>MLSKEDCLKAVLSWDTAKESYSRTEQLINPVFVFDFEEKDCNWIEKFNDNKAYIYARIGVYREQLNLIITPLDKNGKPKDLEAFLNIPLTPLQKDLVLLEREETVVIKKTTLSRDLDITHCCEETELPVYNNPVLNEKTSLEEIEMWKNNCLDWFYRECTEFNGKRIFRTFTIPFTDLIKGNSKFDKIIAVFGLKYSVIYQRYIPTLIFIAVDTATMQAQIRNAAPAGTINTDMLSNAYDWSRPCPPFCREKLEEKN</sequence>
<dbReference type="RefSeq" id="WP_072318018.1">
    <property type="nucleotide sequence ID" value="NZ_FPJE01000015.1"/>
</dbReference>
<keyword evidence="2" id="KW-1185">Reference proteome</keyword>
<dbReference type="STRING" id="1150368.SAMN02927921_02813"/>
<dbReference type="OrthoDB" id="714053at2"/>
<dbReference type="AlphaFoldDB" id="A0A1K1QSU2"/>
<protein>
    <submittedName>
        <fullName evidence="1">Uncharacterized protein</fullName>
    </submittedName>
</protein>
<evidence type="ECO:0000313" key="2">
    <source>
        <dbReference type="Proteomes" id="UP000182248"/>
    </source>
</evidence>
<evidence type="ECO:0000313" key="1">
    <source>
        <dbReference type="EMBL" id="SFW62756.1"/>
    </source>
</evidence>
<accession>A0A1K1QSU2</accession>
<name>A0A1K1QSU2_9FLAO</name>
<dbReference type="Proteomes" id="UP000182248">
    <property type="component" value="Unassembled WGS sequence"/>
</dbReference>
<gene>
    <name evidence="1" type="ORF">SAMN02927921_02813</name>
</gene>
<dbReference type="EMBL" id="FPJE01000015">
    <property type="protein sequence ID" value="SFW62756.1"/>
    <property type="molecule type" value="Genomic_DNA"/>
</dbReference>
<reference evidence="1 2" key="1">
    <citation type="submission" date="2016-11" db="EMBL/GenBank/DDBJ databases">
        <authorList>
            <person name="Jaros S."/>
            <person name="Januszkiewicz K."/>
            <person name="Wedrychowicz H."/>
        </authorList>
    </citation>
    <scope>NUCLEOTIDE SEQUENCE [LARGE SCALE GENOMIC DNA]</scope>
    <source>
        <strain evidence="1 2">CGMCC 1.12145</strain>
    </source>
</reference>
<organism evidence="1 2">
    <name type="scientific">Sinomicrobium oceani</name>
    <dbReference type="NCBI Taxonomy" id="1150368"/>
    <lineage>
        <taxon>Bacteria</taxon>
        <taxon>Pseudomonadati</taxon>
        <taxon>Bacteroidota</taxon>
        <taxon>Flavobacteriia</taxon>
        <taxon>Flavobacteriales</taxon>
        <taxon>Flavobacteriaceae</taxon>
        <taxon>Sinomicrobium</taxon>
    </lineage>
</organism>
<proteinExistence type="predicted"/>